<dbReference type="GO" id="GO:0042026">
    <property type="term" value="P:protein refolding"/>
    <property type="evidence" value="ECO:0007669"/>
    <property type="project" value="TreeGrafter"/>
</dbReference>
<dbReference type="AlphaFoldDB" id="A0A9N9XCE7"/>
<feature type="compositionally biased region" description="Basic residues" evidence="4">
    <location>
        <begin position="9"/>
        <end position="18"/>
    </location>
</feature>
<gene>
    <name evidence="6" type="ORF">DIABBA_LOCUS9160</name>
</gene>
<dbReference type="GO" id="GO:0009408">
    <property type="term" value="P:response to heat"/>
    <property type="evidence" value="ECO:0007669"/>
    <property type="project" value="TreeGrafter"/>
</dbReference>
<feature type="domain" description="SHSP" evidence="5">
    <location>
        <begin position="63"/>
        <end position="141"/>
    </location>
</feature>
<evidence type="ECO:0000256" key="3">
    <source>
        <dbReference type="RuleBase" id="RU003616"/>
    </source>
</evidence>
<dbReference type="GO" id="GO:0005634">
    <property type="term" value="C:nucleus"/>
    <property type="evidence" value="ECO:0007669"/>
    <property type="project" value="TreeGrafter"/>
</dbReference>
<dbReference type="Proteomes" id="UP001153709">
    <property type="component" value="Chromosome 6"/>
</dbReference>
<dbReference type="OrthoDB" id="1431247at2759"/>
<keyword evidence="7" id="KW-1185">Reference proteome</keyword>
<dbReference type="InterPro" id="IPR008978">
    <property type="entry name" value="HSP20-like_chaperone"/>
</dbReference>
<dbReference type="EMBL" id="OU898281">
    <property type="protein sequence ID" value="CAG9836035.1"/>
    <property type="molecule type" value="Genomic_DNA"/>
</dbReference>
<dbReference type="Pfam" id="PF00011">
    <property type="entry name" value="HSP20"/>
    <property type="match status" value="1"/>
</dbReference>
<dbReference type="PRINTS" id="PR00299">
    <property type="entry name" value="ACRYSTALLIN"/>
</dbReference>
<proteinExistence type="inferred from homology"/>
<dbReference type="PROSITE" id="PS01031">
    <property type="entry name" value="SHSP"/>
    <property type="match status" value="1"/>
</dbReference>
<dbReference type="PANTHER" id="PTHR45640">
    <property type="entry name" value="HEAT SHOCK PROTEIN HSP-12.2-RELATED"/>
    <property type="match status" value="1"/>
</dbReference>
<comment type="similarity">
    <text evidence="2 3">Belongs to the small heat shock protein (HSP20) family.</text>
</comment>
<name>A0A9N9XCE7_DIABA</name>
<sequence length="141" mass="16317">MNAVATSRKGNKQKKREKKINAGKECYTKKNNKKVLTNQPLENKPISRQFLRCPAGYLRNWQSASSGKDSSSTVNYGKDQFSANPDVQLFKPEEISGKVTGDREVTIEEKYEEKEDEHGHIYIHFIRRYVMPKNYDMGKIE</sequence>
<dbReference type="PANTHER" id="PTHR45640:SF13">
    <property type="entry name" value="HEAT SHOCK PROTEIN 22-RELATED"/>
    <property type="match status" value="1"/>
</dbReference>
<dbReference type="CDD" id="cd06526">
    <property type="entry name" value="metazoan_ACD"/>
    <property type="match status" value="1"/>
</dbReference>
<dbReference type="GO" id="GO:0051082">
    <property type="term" value="F:unfolded protein binding"/>
    <property type="evidence" value="ECO:0007669"/>
    <property type="project" value="TreeGrafter"/>
</dbReference>
<feature type="region of interest" description="Disordered" evidence="4">
    <location>
        <begin position="1"/>
        <end position="24"/>
    </location>
</feature>
<evidence type="ECO:0000313" key="6">
    <source>
        <dbReference type="EMBL" id="CAG9836035.1"/>
    </source>
</evidence>
<protein>
    <recommendedName>
        <fullName evidence="5">SHSP domain-containing protein</fullName>
    </recommendedName>
</protein>
<evidence type="ECO:0000259" key="5">
    <source>
        <dbReference type="PROSITE" id="PS01031"/>
    </source>
</evidence>
<evidence type="ECO:0000256" key="2">
    <source>
        <dbReference type="PROSITE-ProRule" id="PRU00285"/>
    </source>
</evidence>
<dbReference type="InterPro" id="IPR001436">
    <property type="entry name" value="Alpha-crystallin/sHSP_animal"/>
</dbReference>
<keyword evidence="1" id="KW-0346">Stress response</keyword>
<evidence type="ECO:0000256" key="1">
    <source>
        <dbReference type="ARBA" id="ARBA00023016"/>
    </source>
</evidence>
<organism evidence="6 7">
    <name type="scientific">Diabrotica balteata</name>
    <name type="common">Banded cucumber beetle</name>
    <dbReference type="NCBI Taxonomy" id="107213"/>
    <lineage>
        <taxon>Eukaryota</taxon>
        <taxon>Metazoa</taxon>
        <taxon>Ecdysozoa</taxon>
        <taxon>Arthropoda</taxon>
        <taxon>Hexapoda</taxon>
        <taxon>Insecta</taxon>
        <taxon>Pterygota</taxon>
        <taxon>Neoptera</taxon>
        <taxon>Endopterygota</taxon>
        <taxon>Coleoptera</taxon>
        <taxon>Polyphaga</taxon>
        <taxon>Cucujiformia</taxon>
        <taxon>Chrysomeloidea</taxon>
        <taxon>Chrysomelidae</taxon>
        <taxon>Galerucinae</taxon>
        <taxon>Diabroticina</taxon>
        <taxon>Diabroticites</taxon>
        <taxon>Diabrotica</taxon>
    </lineage>
</organism>
<dbReference type="GO" id="GO:0005737">
    <property type="term" value="C:cytoplasm"/>
    <property type="evidence" value="ECO:0007669"/>
    <property type="project" value="TreeGrafter"/>
</dbReference>
<dbReference type="Gene3D" id="2.60.40.790">
    <property type="match status" value="1"/>
</dbReference>
<reference evidence="6" key="1">
    <citation type="submission" date="2022-01" db="EMBL/GenBank/DDBJ databases">
        <authorList>
            <person name="King R."/>
        </authorList>
    </citation>
    <scope>NUCLEOTIDE SEQUENCE</scope>
</reference>
<evidence type="ECO:0000256" key="4">
    <source>
        <dbReference type="SAM" id="MobiDB-lite"/>
    </source>
</evidence>
<evidence type="ECO:0000313" key="7">
    <source>
        <dbReference type="Proteomes" id="UP001153709"/>
    </source>
</evidence>
<accession>A0A9N9XCE7</accession>
<dbReference type="InterPro" id="IPR002068">
    <property type="entry name" value="A-crystallin/Hsp20_dom"/>
</dbReference>